<feature type="signal peptide" evidence="2">
    <location>
        <begin position="1"/>
        <end position="21"/>
    </location>
</feature>
<proteinExistence type="predicted"/>
<dbReference type="Proteomes" id="UP000231279">
    <property type="component" value="Unassembled WGS sequence"/>
</dbReference>
<organism evidence="3 4">
    <name type="scientific">Handroanthus impetiginosus</name>
    <dbReference type="NCBI Taxonomy" id="429701"/>
    <lineage>
        <taxon>Eukaryota</taxon>
        <taxon>Viridiplantae</taxon>
        <taxon>Streptophyta</taxon>
        <taxon>Embryophyta</taxon>
        <taxon>Tracheophyta</taxon>
        <taxon>Spermatophyta</taxon>
        <taxon>Magnoliopsida</taxon>
        <taxon>eudicotyledons</taxon>
        <taxon>Gunneridae</taxon>
        <taxon>Pentapetalae</taxon>
        <taxon>asterids</taxon>
        <taxon>lamiids</taxon>
        <taxon>Lamiales</taxon>
        <taxon>Bignoniaceae</taxon>
        <taxon>Crescentiina</taxon>
        <taxon>Tabebuia alliance</taxon>
        <taxon>Handroanthus</taxon>
    </lineage>
</organism>
<keyword evidence="4" id="KW-1185">Reference proteome</keyword>
<keyword evidence="2" id="KW-0732">Signal</keyword>
<reference evidence="4" key="1">
    <citation type="journal article" date="2018" name="Gigascience">
        <title>Genome assembly of the Pink Ipe (Handroanthus impetiginosus, Bignoniaceae), a highly valued, ecologically keystone Neotropical timber forest tree.</title>
        <authorList>
            <person name="Silva-Junior O.B."/>
            <person name="Grattapaglia D."/>
            <person name="Novaes E."/>
            <person name="Collevatti R.G."/>
        </authorList>
    </citation>
    <scope>NUCLEOTIDE SEQUENCE [LARGE SCALE GENOMIC DNA]</scope>
    <source>
        <strain evidence="4">cv. UFG-1</strain>
    </source>
</reference>
<keyword evidence="1" id="KW-0812">Transmembrane</keyword>
<feature type="transmembrane region" description="Helical" evidence="1">
    <location>
        <begin position="108"/>
        <end position="127"/>
    </location>
</feature>
<evidence type="ECO:0000313" key="3">
    <source>
        <dbReference type="EMBL" id="PIN13081.1"/>
    </source>
</evidence>
<evidence type="ECO:0000313" key="4">
    <source>
        <dbReference type="Proteomes" id="UP000231279"/>
    </source>
</evidence>
<comment type="caution">
    <text evidence="3">The sequence shown here is derived from an EMBL/GenBank/DDBJ whole genome shotgun (WGS) entry which is preliminary data.</text>
</comment>
<feature type="chain" id="PRO_5013910039" evidence="2">
    <location>
        <begin position="22"/>
        <end position="128"/>
    </location>
</feature>
<evidence type="ECO:0000256" key="1">
    <source>
        <dbReference type="SAM" id="Phobius"/>
    </source>
</evidence>
<dbReference type="EMBL" id="NKXS01002554">
    <property type="protein sequence ID" value="PIN13081.1"/>
    <property type="molecule type" value="Genomic_DNA"/>
</dbReference>
<sequence length="128" mass="14774">MIFKIREHLLVLFIHLLAANATTMTSRLFRIFWIGITGFQQETSKTSSSHCGLICKFVHTSHVFFRLSCPKGTCFVHCWLGCFLWNLSSNHVNSWISFNNGTIEHNGIIDSLGIVVYVCLWWLIFCIF</sequence>
<accession>A0A2G9H6D9</accession>
<keyword evidence="1" id="KW-1133">Transmembrane helix</keyword>
<gene>
    <name evidence="3" type="ORF">CDL12_14307</name>
</gene>
<protein>
    <submittedName>
        <fullName evidence="3">Uncharacterized protein</fullName>
    </submittedName>
</protein>
<dbReference type="AlphaFoldDB" id="A0A2G9H6D9"/>
<keyword evidence="1" id="KW-0472">Membrane</keyword>
<name>A0A2G9H6D9_9LAMI</name>
<evidence type="ECO:0000256" key="2">
    <source>
        <dbReference type="SAM" id="SignalP"/>
    </source>
</evidence>